<dbReference type="RefSeq" id="WP_237379357.1">
    <property type="nucleotide sequence ID" value="NZ_CP071793.1"/>
</dbReference>
<protein>
    <submittedName>
        <fullName evidence="2">Uncharacterized protein</fullName>
    </submittedName>
</protein>
<gene>
    <name evidence="2" type="ORF">J3U87_29430</name>
</gene>
<accession>A0A8A4TWW1</accession>
<dbReference type="EMBL" id="CP071793">
    <property type="protein sequence ID" value="QTD54439.1"/>
    <property type="molecule type" value="Genomic_DNA"/>
</dbReference>
<evidence type="ECO:0000313" key="2">
    <source>
        <dbReference type="EMBL" id="QTD54439.1"/>
    </source>
</evidence>
<dbReference type="AlphaFoldDB" id="A0A8A4TWW1"/>
<organism evidence="2 3">
    <name type="scientific">Sulfidibacter corallicola</name>
    <dbReference type="NCBI Taxonomy" id="2818388"/>
    <lineage>
        <taxon>Bacteria</taxon>
        <taxon>Pseudomonadati</taxon>
        <taxon>Acidobacteriota</taxon>
        <taxon>Holophagae</taxon>
        <taxon>Acanthopleuribacterales</taxon>
        <taxon>Acanthopleuribacteraceae</taxon>
        <taxon>Sulfidibacter</taxon>
    </lineage>
</organism>
<keyword evidence="3" id="KW-1185">Reference proteome</keyword>
<dbReference type="KEGG" id="scor:J3U87_29430"/>
<evidence type="ECO:0000313" key="3">
    <source>
        <dbReference type="Proteomes" id="UP000663929"/>
    </source>
</evidence>
<dbReference type="Proteomes" id="UP000663929">
    <property type="component" value="Chromosome"/>
</dbReference>
<feature type="compositionally biased region" description="Basic and acidic residues" evidence="1">
    <location>
        <begin position="50"/>
        <end position="62"/>
    </location>
</feature>
<name>A0A8A4TWW1_SULCO</name>
<proteinExistence type="predicted"/>
<evidence type="ECO:0000256" key="1">
    <source>
        <dbReference type="SAM" id="MobiDB-lite"/>
    </source>
</evidence>
<feature type="region of interest" description="Disordered" evidence="1">
    <location>
        <begin position="47"/>
        <end position="90"/>
    </location>
</feature>
<sequence length="90" mass="10069">MFLIDSGNGNGRFGKKCCAPGGRDHHFFYDFFLNSIFLLFRILGTGLSKDGSEEGNRNRKSEGNTTRSRKNETQHVSLLGVGRANKRAME</sequence>
<reference evidence="2" key="1">
    <citation type="submission" date="2021-03" db="EMBL/GenBank/DDBJ databases">
        <title>Acanthopleuribacteraceae sp. M133.</title>
        <authorList>
            <person name="Wang G."/>
        </authorList>
    </citation>
    <scope>NUCLEOTIDE SEQUENCE</scope>
    <source>
        <strain evidence="2">M133</strain>
    </source>
</reference>